<dbReference type="GO" id="GO:0000139">
    <property type="term" value="C:Golgi membrane"/>
    <property type="evidence" value="ECO:0007669"/>
    <property type="project" value="UniProtKB-SubCell"/>
</dbReference>
<evidence type="ECO:0000256" key="8">
    <source>
        <dbReference type="ARBA" id="ARBA00046280"/>
    </source>
</evidence>
<evidence type="ECO:0000256" key="3">
    <source>
        <dbReference type="ARBA" id="ARBA00022692"/>
    </source>
</evidence>
<dbReference type="EMBL" id="MU167317">
    <property type="protein sequence ID" value="KAG0143516.1"/>
    <property type="molecule type" value="Genomic_DNA"/>
</dbReference>
<sequence length="90" mass="10237">MEQQNDERLDALYSKINSIKNVTIDIHSDSHSQNRLLEQTGNQFDSFRTQLTGSAARFTRSVQAGQSQTRVIVYSVGAVVGLFILYRLFR</sequence>
<feature type="transmembrane region" description="Helical" evidence="9">
    <location>
        <begin position="71"/>
        <end position="89"/>
    </location>
</feature>
<keyword evidence="5 9" id="KW-1133">Transmembrane helix</keyword>
<evidence type="ECO:0000313" key="12">
    <source>
        <dbReference type="Proteomes" id="UP000886653"/>
    </source>
</evidence>
<dbReference type="SUPFAM" id="SSF58038">
    <property type="entry name" value="SNARE fusion complex"/>
    <property type="match status" value="1"/>
</dbReference>
<keyword evidence="7 9" id="KW-0472">Membrane</keyword>
<keyword evidence="3 9" id="KW-0812">Transmembrane</keyword>
<evidence type="ECO:0000259" key="10">
    <source>
        <dbReference type="PROSITE" id="PS50192"/>
    </source>
</evidence>
<dbReference type="PANTHER" id="PTHR12791">
    <property type="entry name" value="GOLGI SNARE BET1-RELATED"/>
    <property type="match status" value="1"/>
</dbReference>
<keyword evidence="12" id="KW-1185">Reference proteome</keyword>
<comment type="caution">
    <text evidence="11">The sequence shown here is derived from an EMBL/GenBank/DDBJ whole genome shotgun (WGS) entry which is preliminary data.</text>
</comment>
<keyword evidence="2" id="KW-0813">Transport</keyword>
<dbReference type="Proteomes" id="UP000886653">
    <property type="component" value="Unassembled WGS sequence"/>
</dbReference>
<evidence type="ECO:0000256" key="7">
    <source>
        <dbReference type="ARBA" id="ARBA00023136"/>
    </source>
</evidence>
<dbReference type="PROSITE" id="PS50192">
    <property type="entry name" value="T_SNARE"/>
    <property type="match status" value="1"/>
</dbReference>
<evidence type="ECO:0000256" key="9">
    <source>
        <dbReference type="SAM" id="Phobius"/>
    </source>
</evidence>
<evidence type="ECO:0000313" key="11">
    <source>
        <dbReference type="EMBL" id="KAG0143516.1"/>
    </source>
</evidence>
<dbReference type="Gene3D" id="1.20.5.110">
    <property type="match status" value="1"/>
</dbReference>
<gene>
    <name evidence="11" type="ORF">CROQUDRAFT_66124</name>
</gene>
<evidence type="ECO:0000256" key="2">
    <source>
        <dbReference type="ARBA" id="ARBA00022448"/>
    </source>
</evidence>
<dbReference type="AlphaFoldDB" id="A0A9P6NBF1"/>
<accession>A0A9P6NBF1</accession>
<comment type="subcellular location">
    <subcellularLocation>
        <location evidence="8">Endomembrane system</location>
        <topology evidence="8">Single-pass type IV membrane protein</topology>
    </subcellularLocation>
    <subcellularLocation>
        <location evidence="1">Golgi apparatus membrane</location>
    </subcellularLocation>
</comment>
<proteinExistence type="predicted"/>
<dbReference type="CDD" id="cd15853">
    <property type="entry name" value="SNARE_Bet1"/>
    <property type="match status" value="1"/>
</dbReference>
<protein>
    <recommendedName>
        <fullName evidence="10">t-SNARE coiled-coil homology domain-containing protein</fullName>
    </recommendedName>
</protein>
<dbReference type="GO" id="GO:0015031">
    <property type="term" value="P:protein transport"/>
    <property type="evidence" value="ECO:0007669"/>
    <property type="project" value="UniProtKB-KW"/>
</dbReference>
<dbReference type="InterPro" id="IPR039899">
    <property type="entry name" value="BET1_SNARE"/>
</dbReference>
<feature type="domain" description="T-SNARE coiled-coil homology" evidence="10">
    <location>
        <begin position="1"/>
        <end position="61"/>
    </location>
</feature>
<dbReference type="OrthoDB" id="3063237at2759"/>
<evidence type="ECO:0000256" key="6">
    <source>
        <dbReference type="ARBA" id="ARBA00023034"/>
    </source>
</evidence>
<evidence type="ECO:0000256" key="5">
    <source>
        <dbReference type="ARBA" id="ARBA00022989"/>
    </source>
</evidence>
<keyword evidence="4" id="KW-0653">Protein transport</keyword>
<evidence type="ECO:0000256" key="4">
    <source>
        <dbReference type="ARBA" id="ARBA00022927"/>
    </source>
</evidence>
<reference evidence="11" key="1">
    <citation type="submission" date="2013-11" db="EMBL/GenBank/DDBJ databases">
        <title>Genome sequence of the fusiform rust pathogen reveals effectors for host alternation and coevolution with pine.</title>
        <authorList>
            <consortium name="DOE Joint Genome Institute"/>
            <person name="Smith K."/>
            <person name="Pendleton A."/>
            <person name="Kubisiak T."/>
            <person name="Anderson C."/>
            <person name="Salamov A."/>
            <person name="Aerts A."/>
            <person name="Riley R."/>
            <person name="Clum A."/>
            <person name="Lindquist E."/>
            <person name="Ence D."/>
            <person name="Campbell M."/>
            <person name="Kronenberg Z."/>
            <person name="Feau N."/>
            <person name="Dhillon B."/>
            <person name="Hamelin R."/>
            <person name="Burleigh J."/>
            <person name="Smith J."/>
            <person name="Yandell M."/>
            <person name="Nelson C."/>
            <person name="Grigoriev I."/>
            <person name="Davis J."/>
        </authorList>
    </citation>
    <scope>NUCLEOTIDE SEQUENCE</scope>
    <source>
        <strain evidence="11">G11</strain>
    </source>
</reference>
<name>A0A9P6NBF1_9BASI</name>
<evidence type="ECO:0000256" key="1">
    <source>
        <dbReference type="ARBA" id="ARBA00004394"/>
    </source>
</evidence>
<dbReference type="InterPro" id="IPR000727">
    <property type="entry name" value="T_SNARE_dom"/>
</dbReference>
<organism evidence="11 12">
    <name type="scientific">Cronartium quercuum f. sp. fusiforme G11</name>
    <dbReference type="NCBI Taxonomy" id="708437"/>
    <lineage>
        <taxon>Eukaryota</taxon>
        <taxon>Fungi</taxon>
        <taxon>Dikarya</taxon>
        <taxon>Basidiomycota</taxon>
        <taxon>Pucciniomycotina</taxon>
        <taxon>Pucciniomycetes</taxon>
        <taxon>Pucciniales</taxon>
        <taxon>Coleosporiaceae</taxon>
        <taxon>Cronartium</taxon>
    </lineage>
</organism>
<keyword evidence="6" id="KW-0333">Golgi apparatus</keyword>